<dbReference type="PANTHER" id="PTHR24113">
    <property type="entry name" value="RAN GTPASE-ACTIVATING PROTEIN 1"/>
    <property type="match status" value="1"/>
</dbReference>
<dbReference type="GO" id="GO:0048471">
    <property type="term" value="C:perinuclear region of cytoplasm"/>
    <property type="evidence" value="ECO:0007669"/>
    <property type="project" value="TreeGrafter"/>
</dbReference>
<dbReference type="EMBL" id="CAJOBI010362066">
    <property type="protein sequence ID" value="CAF5226643.1"/>
    <property type="molecule type" value="Genomic_DNA"/>
</dbReference>
<reference evidence="4" key="1">
    <citation type="submission" date="2021-02" db="EMBL/GenBank/DDBJ databases">
        <authorList>
            <person name="Nowell W R."/>
        </authorList>
    </citation>
    <scope>NUCLEOTIDE SEQUENCE</scope>
</reference>
<proteinExistence type="predicted"/>
<evidence type="ECO:0000256" key="2">
    <source>
        <dbReference type="ARBA" id="ARBA00022614"/>
    </source>
</evidence>
<feature type="non-terminal residue" evidence="4">
    <location>
        <position position="1"/>
    </location>
</feature>
<keyword evidence="2" id="KW-0433">Leucine-rich repeat</keyword>
<evidence type="ECO:0000256" key="1">
    <source>
        <dbReference type="ARBA" id="ARBA00022468"/>
    </source>
</evidence>
<comment type="caution">
    <text evidence="4">The sequence shown here is derived from an EMBL/GenBank/DDBJ whole genome shotgun (WGS) entry which is preliminary data.</text>
</comment>
<dbReference type="GO" id="GO:0006913">
    <property type="term" value="P:nucleocytoplasmic transport"/>
    <property type="evidence" value="ECO:0007669"/>
    <property type="project" value="TreeGrafter"/>
</dbReference>
<evidence type="ECO:0000313" key="5">
    <source>
        <dbReference type="Proteomes" id="UP000676336"/>
    </source>
</evidence>
<protein>
    <submittedName>
        <fullName evidence="4">Uncharacterized protein</fullName>
    </submittedName>
</protein>
<evidence type="ECO:0000313" key="4">
    <source>
        <dbReference type="EMBL" id="CAF5226643.1"/>
    </source>
</evidence>
<dbReference type="Gene3D" id="3.80.10.10">
    <property type="entry name" value="Ribonuclease Inhibitor"/>
    <property type="match status" value="1"/>
</dbReference>
<keyword evidence="3" id="KW-0677">Repeat</keyword>
<dbReference type="Proteomes" id="UP000676336">
    <property type="component" value="Unassembled WGS sequence"/>
</dbReference>
<dbReference type="GO" id="GO:0005829">
    <property type="term" value="C:cytosol"/>
    <property type="evidence" value="ECO:0007669"/>
    <property type="project" value="TreeGrafter"/>
</dbReference>
<keyword evidence="1" id="KW-0343">GTPase activation</keyword>
<dbReference type="Pfam" id="PF13516">
    <property type="entry name" value="LRR_6"/>
    <property type="match status" value="1"/>
</dbReference>
<dbReference type="InterPro" id="IPR001611">
    <property type="entry name" value="Leu-rich_rpt"/>
</dbReference>
<evidence type="ECO:0000256" key="3">
    <source>
        <dbReference type="ARBA" id="ARBA00022737"/>
    </source>
</evidence>
<name>A0A8S3KCX8_9BILA</name>
<gene>
    <name evidence="4" type="ORF">SMN809_LOCUS84886</name>
</gene>
<dbReference type="InterPro" id="IPR032675">
    <property type="entry name" value="LRR_dom_sf"/>
</dbReference>
<dbReference type="GO" id="GO:0031267">
    <property type="term" value="F:small GTPase binding"/>
    <property type="evidence" value="ECO:0007669"/>
    <property type="project" value="TreeGrafter"/>
</dbReference>
<organism evidence="4 5">
    <name type="scientific">Rotaria magnacalcarata</name>
    <dbReference type="NCBI Taxonomy" id="392030"/>
    <lineage>
        <taxon>Eukaryota</taxon>
        <taxon>Metazoa</taxon>
        <taxon>Spiralia</taxon>
        <taxon>Gnathifera</taxon>
        <taxon>Rotifera</taxon>
        <taxon>Eurotatoria</taxon>
        <taxon>Bdelloidea</taxon>
        <taxon>Philodinida</taxon>
        <taxon>Philodinidae</taxon>
        <taxon>Rotaria</taxon>
    </lineage>
</organism>
<dbReference type="GO" id="GO:0005096">
    <property type="term" value="F:GTPase activator activity"/>
    <property type="evidence" value="ECO:0007669"/>
    <property type="project" value="UniProtKB-KW"/>
</dbReference>
<dbReference type="AlphaFoldDB" id="A0A8S3KCX8"/>
<dbReference type="InterPro" id="IPR027038">
    <property type="entry name" value="RanGap"/>
</dbReference>
<sequence length="53" mass="5900">MLTLEVNHIDHEGVKNLANALESNKTLAVLNLRWNQIGNQGVQYLANALKNNT</sequence>
<dbReference type="PANTHER" id="PTHR24113:SF12">
    <property type="entry name" value="RAN GTPASE-ACTIVATING PROTEIN 1"/>
    <property type="match status" value="1"/>
</dbReference>
<dbReference type="SUPFAM" id="SSF52047">
    <property type="entry name" value="RNI-like"/>
    <property type="match status" value="1"/>
</dbReference>
<dbReference type="GO" id="GO:0005634">
    <property type="term" value="C:nucleus"/>
    <property type="evidence" value="ECO:0007669"/>
    <property type="project" value="TreeGrafter"/>
</dbReference>
<accession>A0A8S3KCX8</accession>